<dbReference type="Proteomes" id="UP000626109">
    <property type="component" value="Unassembled WGS sequence"/>
</dbReference>
<organism evidence="2 3">
    <name type="scientific">Polarella glacialis</name>
    <name type="common">Dinoflagellate</name>
    <dbReference type="NCBI Taxonomy" id="89957"/>
    <lineage>
        <taxon>Eukaryota</taxon>
        <taxon>Sar</taxon>
        <taxon>Alveolata</taxon>
        <taxon>Dinophyceae</taxon>
        <taxon>Suessiales</taxon>
        <taxon>Suessiaceae</taxon>
        <taxon>Polarella</taxon>
    </lineage>
</organism>
<protein>
    <submittedName>
        <fullName evidence="2">Uncharacterized protein</fullName>
    </submittedName>
</protein>
<sequence>MTVKERAAAAKMKAIFGEDSPLASGYPATPSRALALLPQDAMSPRLLGQDEPSSGRTPGAPLLPPPPPAEGEPPEDRFCVAGPLQGDGGIRRSNVPSTAGLSFPQLVHQLEASSLQASLLLNDRLRTLQQRRK</sequence>
<feature type="non-terminal residue" evidence="2">
    <location>
        <position position="1"/>
    </location>
</feature>
<comment type="caution">
    <text evidence="2">The sequence shown here is derived from an EMBL/GenBank/DDBJ whole genome shotgun (WGS) entry which is preliminary data.</text>
</comment>
<gene>
    <name evidence="2" type="ORF">PGLA2088_LOCUS37696</name>
</gene>
<feature type="compositionally biased region" description="Pro residues" evidence="1">
    <location>
        <begin position="61"/>
        <end position="71"/>
    </location>
</feature>
<dbReference type="AlphaFoldDB" id="A0A813KVL9"/>
<evidence type="ECO:0000313" key="2">
    <source>
        <dbReference type="EMBL" id="CAE8713845.1"/>
    </source>
</evidence>
<feature type="region of interest" description="Disordered" evidence="1">
    <location>
        <begin position="38"/>
        <end position="96"/>
    </location>
</feature>
<reference evidence="2" key="1">
    <citation type="submission" date="2021-02" db="EMBL/GenBank/DDBJ databases">
        <authorList>
            <person name="Dougan E. K."/>
            <person name="Rhodes N."/>
            <person name="Thang M."/>
            <person name="Chan C."/>
        </authorList>
    </citation>
    <scope>NUCLEOTIDE SEQUENCE</scope>
</reference>
<accession>A0A813KVL9</accession>
<evidence type="ECO:0000313" key="3">
    <source>
        <dbReference type="Proteomes" id="UP000626109"/>
    </source>
</evidence>
<dbReference type="EMBL" id="CAJNNW010032532">
    <property type="protein sequence ID" value="CAE8713845.1"/>
    <property type="molecule type" value="Genomic_DNA"/>
</dbReference>
<name>A0A813KVL9_POLGL</name>
<evidence type="ECO:0000256" key="1">
    <source>
        <dbReference type="SAM" id="MobiDB-lite"/>
    </source>
</evidence>
<proteinExistence type="predicted"/>